<proteinExistence type="predicted"/>
<evidence type="ECO:0000313" key="3">
    <source>
        <dbReference type="Proteomes" id="UP000309566"/>
    </source>
</evidence>
<accession>A0A4S2DBM6</accession>
<dbReference type="GO" id="GO:0006508">
    <property type="term" value="P:proteolysis"/>
    <property type="evidence" value="ECO:0007669"/>
    <property type="project" value="UniProtKB-KW"/>
</dbReference>
<dbReference type="Pfam" id="PF00574">
    <property type="entry name" value="CLP_protease"/>
    <property type="match status" value="1"/>
</dbReference>
<keyword evidence="2" id="KW-0378">Hydrolase</keyword>
<dbReference type="Gene3D" id="3.90.226.10">
    <property type="entry name" value="2-enoyl-CoA Hydratase, Chain A, domain 1"/>
    <property type="match status" value="1"/>
</dbReference>
<organism evidence="2 3">
    <name type="scientific">Bacteroides caecimuris</name>
    <dbReference type="NCBI Taxonomy" id="1796613"/>
    <lineage>
        <taxon>Bacteria</taxon>
        <taxon>Pseudomonadati</taxon>
        <taxon>Bacteroidota</taxon>
        <taxon>Bacteroidia</taxon>
        <taxon>Bacteroidales</taxon>
        <taxon>Bacteroidaceae</taxon>
        <taxon>Bacteroides</taxon>
    </lineage>
</organism>
<name>A0A4S2DBM6_9BACE</name>
<gene>
    <name evidence="2" type="ORF">E5353_07075</name>
</gene>
<dbReference type="SUPFAM" id="SSF52096">
    <property type="entry name" value="ClpP/crotonase"/>
    <property type="match status" value="1"/>
</dbReference>
<feature type="region of interest" description="Disordered" evidence="1">
    <location>
        <begin position="339"/>
        <end position="375"/>
    </location>
</feature>
<dbReference type="Proteomes" id="UP000309566">
    <property type="component" value="Unassembled WGS sequence"/>
</dbReference>
<sequence length="375" mass="41620">MLCMEESVLEVNGMIDHYGWQRTNIKWHLNKNKGKKVRCKINSWGGSVNEAIAISKLFEEHGNVTVEFIGFCASAVTWMAFGAASIEIHEDSLWLCHKSSISVEIYGNMNSDQIESTIKQLQNEKKSQDAIDLIIAKKYADKCAAKGKTIKDVFDLMKEERWIPADECLDWGFVDHIIPGINKVSNDFRNLMIENCAALKLPAPSFPVDSEPNNDGTNNSYLKKILDGLNAFVFSNKKETSSEDAQTNINSNKNQTMNKTFVAVNTLLAVEGLTENDGKVELTIEQMQKVCDAVKQGEVNKTTVDNAVTALDSISPNVKAIDGLTNKIHAVKALVNLIPSGTPAGNSIPKNTPEDKNYEDSKKDPVNHYFTEDED</sequence>
<dbReference type="InterPro" id="IPR023562">
    <property type="entry name" value="ClpP/TepA"/>
</dbReference>
<protein>
    <submittedName>
        <fullName evidence="2">Clp protease ClpP</fullName>
    </submittedName>
</protein>
<keyword evidence="2" id="KW-0645">Protease</keyword>
<dbReference type="AlphaFoldDB" id="A0A4S2DBM6"/>
<comment type="caution">
    <text evidence="2">The sequence shown here is derived from an EMBL/GenBank/DDBJ whole genome shotgun (WGS) entry which is preliminary data.</text>
</comment>
<evidence type="ECO:0000313" key="2">
    <source>
        <dbReference type="EMBL" id="TGY38251.1"/>
    </source>
</evidence>
<dbReference type="EMBL" id="SRYX01000020">
    <property type="protein sequence ID" value="TGY38251.1"/>
    <property type="molecule type" value="Genomic_DNA"/>
</dbReference>
<evidence type="ECO:0000256" key="1">
    <source>
        <dbReference type="SAM" id="MobiDB-lite"/>
    </source>
</evidence>
<feature type="compositionally biased region" description="Basic and acidic residues" evidence="1">
    <location>
        <begin position="352"/>
        <end position="366"/>
    </location>
</feature>
<dbReference type="InterPro" id="IPR029045">
    <property type="entry name" value="ClpP/crotonase-like_dom_sf"/>
</dbReference>
<reference evidence="2 3" key="1">
    <citation type="submission" date="2019-04" db="EMBL/GenBank/DDBJ databases">
        <title>Microbes associate with the intestines of laboratory mice.</title>
        <authorList>
            <person name="Navarre W."/>
            <person name="Wong E."/>
            <person name="Huang K."/>
            <person name="Tropini C."/>
            <person name="Ng K."/>
            <person name="Yu B."/>
        </authorList>
    </citation>
    <scope>NUCLEOTIDE SEQUENCE [LARGE SCALE GENOMIC DNA]</scope>
    <source>
        <strain evidence="2 3">NM63_1-25</strain>
    </source>
</reference>
<dbReference type="GO" id="GO:0008233">
    <property type="term" value="F:peptidase activity"/>
    <property type="evidence" value="ECO:0007669"/>
    <property type="project" value="UniProtKB-KW"/>
</dbReference>